<dbReference type="EMBL" id="LT629711">
    <property type="protein sequence ID" value="SDP36665.1"/>
    <property type="molecule type" value="Genomic_DNA"/>
</dbReference>
<dbReference type="InterPro" id="IPR006230">
    <property type="entry name" value="MutL"/>
</dbReference>
<dbReference type="SUPFAM" id="SSF53067">
    <property type="entry name" value="Actin-like ATPase domain"/>
    <property type="match status" value="1"/>
</dbReference>
<protein>
    <recommendedName>
        <fullName evidence="3">Glutamate mutase</fullName>
    </recommendedName>
</protein>
<dbReference type="InterPro" id="IPR043129">
    <property type="entry name" value="ATPase_NBD"/>
</dbReference>
<dbReference type="Proteomes" id="UP000199077">
    <property type="component" value="Chromosome I"/>
</dbReference>
<dbReference type="STRING" id="443156.SAMN04489867_2206"/>
<dbReference type="NCBIfam" id="TIGR01319">
    <property type="entry name" value="glmL_fam"/>
    <property type="match status" value="1"/>
</dbReference>
<dbReference type="Pfam" id="PF13941">
    <property type="entry name" value="MutL"/>
    <property type="match status" value="1"/>
</dbReference>
<name>A0A1H0S4V4_9MICO</name>
<evidence type="ECO:0000313" key="2">
    <source>
        <dbReference type="Proteomes" id="UP000199077"/>
    </source>
</evidence>
<dbReference type="OrthoDB" id="9769453at2"/>
<dbReference type="PIRSF" id="PIRSF004729">
    <property type="entry name" value="MutL"/>
    <property type="match status" value="1"/>
</dbReference>
<reference evidence="2" key="1">
    <citation type="submission" date="2016-10" db="EMBL/GenBank/DDBJ databases">
        <authorList>
            <person name="Varghese N."/>
            <person name="Submissions S."/>
        </authorList>
    </citation>
    <scope>NUCLEOTIDE SEQUENCE [LARGE SCALE GENOMIC DNA]</scope>
    <source>
        <strain evidence="2">DSM 22329</strain>
    </source>
</reference>
<evidence type="ECO:0000313" key="1">
    <source>
        <dbReference type="EMBL" id="SDP36665.1"/>
    </source>
</evidence>
<proteinExistence type="predicted"/>
<organism evidence="1 2">
    <name type="scientific">Pedococcus dokdonensis</name>
    <dbReference type="NCBI Taxonomy" id="443156"/>
    <lineage>
        <taxon>Bacteria</taxon>
        <taxon>Bacillati</taxon>
        <taxon>Actinomycetota</taxon>
        <taxon>Actinomycetes</taxon>
        <taxon>Micrococcales</taxon>
        <taxon>Intrasporangiaceae</taxon>
        <taxon>Pedococcus</taxon>
    </lineage>
</organism>
<dbReference type="RefSeq" id="WP_091785221.1">
    <property type="nucleotide sequence ID" value="NZ_LT629711.1"/>
</dbReference>
<accession>A0A1H0S4V4</accession>
<gene>
    <name evidence="1" type="ORF">SAMN04489867_2206</name>
</gene>
<evidence type="ECO:0008006" key="3">
    <source>
        <dbReference type="Google" id="ProtNLM"/>
    </source>
</evidence>
<sequence>MLLLCVDFGSTFTKAVLVDGDGVVVATASTPTTIGTDVLDGYRTLRDQLAHHGDVDEVLACSSAGGGLRLAVVGYERDVTAQAGHRVGLSAGARVAHVTSGPLSGADVKALRDSRPDLVLLVGGTDGGNAEVLLHNATRLAKARLGAPVVVAGNQDAQASVAAVLSSTGRSFTMADNVLPSIGVIAPESARAAIRRVFLEHVIGGKGLSRGTEFGAMVQAPTPDAVLDGVAVLAEHLDGDVLVVDIGGATTDVYSALRPQGEDSGLAKDVVAPLWHARTVEADLGMRWNAEGIVEAAEREHVPVPDGTARYAAQVVRDTGHLPAGEGEWAMDLGLARAAAVVAVRRHARPPATGAGARPLADVRVVVGSGGVLRHASDAGRESVLRAVATDHAGGWKVPRDAALVTDTAYLLFAVGLLRDAHPEMARSLARTVVAGAAGAAAVGGGP</sequence>
<keyword evidence="2" id="KW-1185">Reference proteome</keyword>
<dbReference type="AlphaFoldDB" id="A0A1H0S4V4"/>